<dbReference type="GeneID" id="24412731"/>
<evidence type="ECO:0000313" key="2">
    <source>
        <dbReference type="EMBL" id="EFQ32222.1"/>
    </source>
</evidence>
<dbReference type="AlphaFoldDB" id="E3QMY4"/>
<gene>
    <name evidence="2" type="ORF">GLRG_07366</name>
</gene>
<proteinExistence type="predicted"/>
<feature type="region of interest" description="Disordered" evidence="1">
    <location>
        <begin position="34"/>
        <end position="73"/>
    </location>
</feature>
<dbReference type="VEuPathDB" id="FungiDB:GLRG_07366"/>
<dbReference type="eggNOG" id="ENOG502SQSM">
    <property type="taxonomic scope" value="Eukaryota"/>
</dbReference>
<evidence type="ECO:0000313" key="3">
    <source>
        <dbReference type="Proteomes" id="UP000008782"/>
    </source>
</evidence>
<dbReference type="OrthoDB" id="5325862at2759"/>
<organism evidence="3">
    <name type="scientific">Colletotrichum graminicola (strain M1.001 / M2 / FGSC 10212)</name>
    <name type="common">Maize anthracnose fungus</name>
    <name type="synonym">Glomerella graminicola</name>
    <dbReference type="NCBI Taxonomy" id="645133"/>
    <lineage>
        <taxon>Eukaryota</taxon>
        <taxon>Fungi</taxon>
        <taxon>Dikarya</taxon>
        <taxon>Ascomycota</taxon>
        <taxon>Pezizomycotina</taxon>
        <taxon>Sordariomycetes</taxon>
        <taxon>Hypocreomycetidae</taxon>
        <taxon>Glomerellales</taxon>
        <taxon>Glomerellaceae</taxon>
        <taxon>Colletotrichum</taxon>
        <taxon>Colletotrichum graminicola species complex</taxon>
    </lineage>
</organism>
<dbReference type="Proteomes" id="UP000008782">
    <property type="component" value="Unassembled WGS sequence"/>
</dbReference>
<dbReference type="RefSeq" id="XP_008096242.1">
    <property type="nucleotide sequence ID" value="XM_008098051.1"/>
</dbReference>
<sequence>MSVLADKSHDIHGTSALPTYACATEVELTEIAPSASTASLPPAYDDATATASATASRDDTLGSPDGPPRVPFAPTVHFQVETAGKPWLSLPVGTRPDPIPIYRVEAGGSRAPGSTPAYVSLRFSRGSNSCHLVRGRDDDASQSPVCTTLYRFGPGKPPILRLPRALVSPPGEPAADGDLDVSVMPKSLVSRAQVLETPLGTFQWRYASRREGRRRVIT</sequence>
<reference evidence="3" key="1">
    <citation type="journal article" date="2012" name="Nat. Genet.">
        <title>Lifestyle transitions in plant pathogenic Colletotrichum fungi deciphered by genome and transcriptome analyses.</title>
        <authorList>
            <person name="O'Connell R.J."/>
            <person name="Thon M.R."/>
            <person name="Hacquard S."/>
            <person name="Amyotte S.G."/>
            <person name="Kleemann J."/>
            <person name="Torres M.F."/>
            <person name="Damm U."/>
            <person name="Buiate E.A."/>
            <person name="Epstein L."/>
            <person name="Alkan N."/>
            <person name="Altmueller J."/>
            <person name="Alvarado-Balderrama L."/>
            <person name="Bauser C.A."/>
            <person name="Becker C."/>
            <person name="Birren B.W."/>
            <person name="Chen Z."/>
            <person name="Choi J."/>
            <person name="Crouch J.A."/>
            <person name="Duvick J.P."/>
            <person name="Farman M.A."/>
            <person name="Gan P."/>
            <person name="Heiman D."/>
            <person name="Henrissat B."/>
            <person name="Howard R.J."/>
            <person name="Kabbage M."/>
            <person name="Koch C."/>
            <person name="Kracher B."/>
            <person name="Kubo Y."/>
            <person name="Law A.D."/>
            <person name="Lebrun M.-H."/>
            <person name="Lee Y.-H."/>
            <person name="Miyara I."/>
            <person name="Moore N."/>
            <person name="Neumann U."/>
            <person name="Nordstroem K."/>
            <person name="Panaccione D.G."/>
            <person name="Panstruga R."/>
            <person name="Place M."/>
            <person name="Proctor R.H."/>
            <person name="Prusky D."/>
            <person name="Rech G."/>
            <person name="Reinhardt R."/>
            <person name="Rollins J.A."/>
            <person name="Rounsley S."/>
            <person name="Schardl C.L."/>
            <person name="Schwartz D.C."/>
            <person name="Shenoy N."/>
            <person name="Shirasu K."/>
            <person name="Sikhakolli U.R."/>
            <person name="Stueber K."/>
            <person name="Sukno S.A."/>
            <person name="Sweigard J.A."/>
            <person name="Takano Y."/>
            <person name="Takahara H."/>
            <person name="Trail F."/>
            <person name="van der Does H.C."/>
            <person name="Voll L.M."/>
            <person name="Will I."/>
            <person name="Young S."/>
            <person name="Zeng Q."/>
            <person name="Zhang J."/>
            <person name="Zhou S."/>
            <person name="Dickman M.B."/>
            <person name="Schulze-Lefert P."/>
            <person name="Ver Loren van Themaat E."/>
            <person name="Ma L.-J."/>
            <person name="Vaillancourt L.J."/>
        </authorList>
    </citation>
    <scope>NUCLEOTIDE SEQUENCE [LARGE SCALE GENOMIC DNA]</scope>
    <source>
        <strain evidence="3">M1.001 / M2 / FGSC 10212</strain>
    </source>
</reference>
<dbReference type="STRING" id="645133.E3QMY4"/>
<keyword evidence="3" id="KW-1185">Reference proteome</keyword>
<feature type="compositionally biased region" description="Low complexity" evidence="1">
    <location>
        <begin position="34"/>
        <end position="55"/>
    </location>
</feature>
<name>E3QMY4_COLGM</name>
<protein>
    <submittedName>
        <fullName evidence="2">Uncharacterized protein</fullName>
    </submittedName>
</protein>
<accession>E3QMY4</accession>
<evidence type="ECO:0000256" key="1">
    <source>
        <dbReference type="SAM" id="MobiDB-lite"/>
    </source>
</evidence>
<dbReference type="HOGENOM" id="CLU_1266782_0_0_1"/>
<dbReference type="EMBL" id="GG697360">
    <property type="protein sequence ID" value="EFQ32222.1"/>
    <property type="molecule type" value="Genomic_DNA"/>
</dbReference>